<proteinExistence type="predicted"/>
<dbReference type="Gene3D" id="2.60.40.2020">
    <property type="match status" value="1"/>
</dbReference>
<name>A0A2P2E989_9PROT</name>
<dbReference type="AlphaFoldDB" id="A0A2P2E989"/>
<gene>
    <name evidence="4" type="ORF">PbB2_01305</name>
</gene>
<dbReference type="SUPFAM" id="SSF141066">
    <property type="entry name" value="ICP-like"/>
    <property type="match status" value="1"/>
</dbReference>
<dbReference type="Proteomes" id="UP000245086">
    <property type="component" value="Unassembled WGS sequence"/>
</dbReference>
<dbReference type="RefSeq" id="WP_192576206.1">
    <property type="nucleotide sequence ID" value="NZ_BFBR01000003.1"/>
</dbReference>
<keyword evidence="5" id="KW-1185">Reference proteome</keyword>
<evidence type="ECO:0000256" key="2">
    <source>
        <dbReference type="ARBA" id="ARBA00022704"/>
    </source>
</evidence>
<dbReference type="InterPro" id="IPR036331">
    <property type="entry name" value="Chagasin-like_sf"/>
</dbReference>
<keyword evidence="2" id="KW-0789">Thiol protease inhibitor</keyword>
<sequence length="126" mass="13670">MNTSPVLTFTEADHGGSQQLGLGQSFEVKLLGTPTAGYVWEVQSLPTGIVLMDVTSQPQDPKGRAQGMVGGNDWTVFRFTTQRAPVDLQTSADQAVVLRYGRPWELEAGQPATRIWRLKITVAPGS</sequence>
<dbReference type="Pfam" id="PF09394">
    <property type="entry name" value="Inhibitor_I42"/>
    <property type="match status" value="1"/>
</dbReference>
<feature type="domain" description="Proteinase inhibitor I42 chagasin" evidence="3">
    <location>
        <begin position="21"/>
        <end position="109"/>
    </location>
</feature>
<accession>A0A2P2E989</accession>
<evidence type="ECO:0000259" key="3">
    <source>
        <dbReference type="Pfam" id="PF09394"/>
    </source>
</evidence>
<evidence type="ECO:0000256" key="1">
    <source>
        <dbReference type="ARBA" id="ARBA00022690"/>
    </source>
</evidence>
<dbReference type="EMBL" id="BFBR01000003">
    <property type="protein sequence ID" value="GBF57636.1"/>
    <property type="molecule type" value="Genomic_DNA"/>
</dbReference>
<evidence type="ECO:0000313" key="5">
    <source>
        <dbReference type="Proteomes" id="UP000245086"/>
    </source>
</evidence>
<dbReference type="InterPro" id="IPR018990">
    <property type="entry name" value="Prot_inh_I42_chagasin"/>
</dbReference>
<evidence type="ECO:0000313" key="4">
    <source>
        <dbReference type="EMBL" id="GBF57636.1"/>
    </source>
</evidence>
<comment type="caution">
    <text evidence="4">The sequence shown here is derived from an EMBL/GenBank/DDBJ whole genome shotgun (WGS) entry which is preliminary data.</text>
</comment>
<reference evidence="4 5" key="1">
    <citation type="journal article" date="2018" name="Genome Announc.">
        <title>Draft Genome Sequence of "Candidatus Phycosocius bacilliformis," an Alphaproteobacterial Ectosymbiont of the Hydrocarbon-Producing Green Alga Botryococcus braunii.</title>
        <authorList>
            <person name="Tanabe Y."/>
            <person name="Yamaguchi H."/>
            <person name="Watanabe M.M."/>
        </authorList>
    </citation>
    <scope>NUCLEOTIDE SEQUENCE [LARGE SCALE GENOMIC DNA]</scope>
    <source>
        <strain evidence="4 5">BOTRYCO-2</strain>
    </source>
</reference>
<dbReference type="GO" id="GO:0004869">
    <property type="term" value="F:cysteine-type endopeptidase inhibitor activity"/>
    <property type="evidence" value="ECO:0007669"/>
    <property type="project" value="UniProtKB-KW"/>
</dbReference>
<keyword evidence="1" id="KW-0646">Protease inhibitor</keyword>
<organism evidence="4 5">
    <name type="scientific">Candidatus Phycosocius bacilliformis</name>
    <dbReference type="NCBI Taxonomy" id="1445552"/>
    <lineage>
        <taxon>Bacteria</taxon>
        <taxon>Pseudomonadati</taxon>
        <taxon>Pseudomonadota</taxon>
        <taxon>Alphaproteobacteria</taxon>
        <taxon>Caulobacterales</taxon>
        <taxon>Caulobacterales incertae sedis</taxon>
        <taxon>Candidatus Phycosocius</taxon>
    </lineage>
</organism>
<protein>
    <recommendedName>
        <fullName evidence="3">Proteinase inhibitor I42 chagasin domain-containing protein</fullName>
    </recommendedName>
</protein>